<dbReference type="Pfam" id="PF10649">
    <property type="entry name" value="DUF2478"/>
    <property type="match status" value="1"/>
</dbReference>
<evidence type="ECO:0000313" key="2">
    <source>
        <dbReference type="Proteomes" id="UP000615989"/>
    </source>
</evidence>
<proteinExistence type="predicted"/>
<gene>
    <name evidence="1" type="ORF">GO606_17485</name>
</gene>
<dbReference type="EMBL" id="WTVG01000072">
    <property type="protein sequence ID" value="NMG26468.1"/>
    <property type="molecule type" value="Genomic_DNA"/>
</dbReference>
<organism evidence="1 2">
    <name type="scientific">Aromatoleum anaerobium</name>
    <dbReference type="NCBI Taxonomy" id="182180"/>
    <lineage>
        <taxon>Bacteria</taxon>
        <taxon>Pseudomonadati</taxon>
        <taxon>Pseudomonadota</taxon>
        <taxon>Betaproteobacteria</taxon>
        <taxon>Rhodocyclales</taxon>
        <taxon>Rhodocyclaceae</taxon>
        <taxon>Aromatoleum</taxon>
    </lineage>
</organism>
<reference evidence="1" key="1">
    <citation type="submission" date="2019-12" db="EMBL/GenBank/DDBJ databases">
        <title>Comparative genomics gives insights into the taxonomy of the Azoarcus-Aromatoleum group and reveals separate origins of nif in the plant-associated Azoarcus and non-plant-associated Aromatoleum sub-groups.</title>
        <authorList>
            <person name="Lafos M."/>
            <person name="Maluk M."/>
            <person name="Batista M."/>
            <person name="Junghare M."/>
            <person name="Carmona M."/>
            <person name="Faoro H."/>
            <person name="Cruz L.M."/>
            <person name="Battistoni F."/>
            <person name="De Souza E."/>
            <person name="Pedrosa F."/>
            <person name="Chen W.-M."/>
            <person name="Poole P.S."/>
            <person name="Dixon R.A."/>
            <person name="James E.K."/>
        </authorList>
    </citation>
    <scope>NUCLEOTIDE SEQUENCE</scope>
    <source>
        <strain evidence="1">LuFRes1</strain>
    </source>
</reference>
<protein>
    <submittedName>
        <fullName evidence="1">DUF2478 domain-containing protein</fullName>
    </submittedName>
</protein>
<evidence type="ECO:0000313" key="1">
    <source>
        <dbReference type="EMBL" id="NMG26468.1"/>
    </source>
</evidence>
<dbReference type="InterPro" id="IPR018912">
    <property type="entry name" value="DUF2478"/>
</dbReference>
<dbReference type="Proteomes" id="UP000615989">
    <property type="component" value="Unassembled WGS sequence"/>
</dbReference>
<comment type="caution">
    <text evidence="1">The sequence shown here is derived from an EMBL/GenBank/DDBJ whole genome shotgun (WGS) entry which is preliminary data.</text>
</comment>
<keyword evidence="2" id="KW-1185">Reference proteome</keyword>
<dbReference type="RefSeq" id="WP_169119788.1">
    <property type="nucleotide sequence ID" value="NZ_WTVG02000040.1"/>
</dbReference>
<name>A0ABX1PRH7_9RHOO</name>
<accession>A0ABX1PRH7</accession>
<sequence>MSSDALPIAAILYTPADHIEPVLIEAARRLAQQGVRLGGVLQHDIPTTTDDPCGMELEDLSGGERFPLSQDLGSGSEACRLDPDALAHAAMAVRCALERGASVVFINKFGAQEACGSGLRTEMAMAVASGVPVVTAVGERFLAEWQHFTGGGSTLLPPDVGAILEWWDTVRVAARPA</sequence>